<accession>A0A3N0Y1C3</accession>
<keyword evidence="3" id="KW-1185">Reference proteome</keyword>
<dbReference type="OrthoDB" id="5920062at2759"/>
<gene>
    <name evidence="2" type="ORF">DPX16_23366</name>
</gene>
<evidence type="ECO:0000313" key="2">
    <source>
        <dbReference type="EMBL" id="ROL03931.1"/>
    </source>
</evidence>
<evidence type="ECO:0000256" key="1">
    <source>
        <dbReference type="SAM" id="MobiDB-lite"/>
    </source>
</evidence>
<feature type="region of interest" description="Disordered" evidence="1">
    <location>
        <begin position="313"/>
        <end position="396"/>
    </location>
</feature>
<dbReference type="EMBL" id="RJVU01054598">
    <property type="protein sequence ID" value="ROL03931.1"/>
    <property type="molecule type" value="Genomic_DNA"/>
</dbReference>
<feature type="compositionally biased region" description="Low complexity" evidence="1">
    <location>
        <begin position="313"/>
        <end position="388"/>
    </location>
</feature>
<evidence type="ECO:0000313" key="3">
    <source>
        <dbReference type="Proteomes" id="UP000281406"/>
    </source>
</evidence>
<organism evidence="2 3">
    <name type="scientific">Anabarilius grahami</name>
    <name type="common">Kanglang fish</name>
    <name type="synonym">Barilius grahami</name>
    <dbReference type="NCBI Taxonomy" id="495550"/>
    <lineage>
        <taxon>Eukaryota</taxon>
        <taxon>Metazoa</taxon>
        <taxon>Chordata</taxon>
        <taxon>Craniata</taxon>
        <taxon>Vertebrata</taxon>
        <taxon>Euteleostomi</taxon>
        <taxon>Actinopterygii</taxon>
        <taxon>Neopterygii</taxon>
        <taxon>Teleostei</taxon>
        <taxon>Ostariophysi</taxon>
        <taxon>Cypriniformes</taxon>
        <taxon>Xenocyprididae</taxon>
        <taxon>Xenocypridinae</taxon>
        <taxon>Xenocypridinae incertae sedis</taxon>
        <taxon>Anabarilius</taxon>
    </lineage>
</organism>
<feature type="region of interest" description="Disordered" evidence="1">
    <location>
        <begin position="81"/>
        <end position="122"/>
    </location>
</feature>
<dbReference type="Proteomes" id="UP000281406">
    <property type="component" value="Unassembled WGS sequence"/>
</dbReference>
<name>A0A3N0Y1C3_ANAGA</name>
<sequence length="396" mass="42808">MDILAIYLLLLEKGNHSFEDHPRDFLTHYPDHPLCVFYNTSFNEWLKVHLPIKGSRRSFAQYVEWVLVQCDSLLTACPNEEDIASPTPAPEPSQPSAIPAAKQPEPTTDSETEPTTKQKPNVRQRLFTSRSLSLTSRCLSRFEDRIHHAGMDGLLRNCATGCRVDEAFTMDDLVDSMSADTSGLRCGRVQLRIVFITPSTRSLLILQGCVVVVSWHRSLVSAGNGPDPGFNELDEEISAGLQSQMVPSSSKSSLSLLVQPSSKLSSPLQCRSESSSSLLVKPSSKSSQSSLVKPIYKSSSSPLVKPIYKSSHSSLVKPSSKSSSSPLVQPSSKSSSSTLVQPSTKSLPSSTKFLPSSTKSSSSSIKSPSSPLALPSSKSPSSQNILPSLPLPPLLP</sequence>
<comment type="caution">
    <text evidence="2">The sequence shown here is derived from an EMBL/GenBank/DDBJ whole genome shotgun (WGS) entry which is preliminary data.</text>
</comment>
<feature type="compositionally biased region" description="Low complexity" evidence="1">
    <location>
        <begin position="104"/>
        <end position="115"/>
    </location>
</feature>
<reference evidence="2 3" key="1">
    <citation type="submission" date="2018-10" db="EMBL/GenBank/DDBJ databases">
        <title>Genome assembly for a Yunnan-Guizhou Plateau 3E fish, Anabarilius grahami (Regan), and its evolutionary and genetic applications.</title>
        <authorList>
            <person name="Jiang W."/>
        </authorList>
    </citation>
    <scope>NUCLEOTIDE SEQUENCE [LARGE SCALE GENOMIC DNA]</scope>
    <source>
        <strain evidence="2">AG-KIZ</strain>
        <tissue evidence="2">Muscle</tissue>
    </source>
</reference>
<protein>
    <submittedName>
        <fullName evidence="2">Uncharacterized protein</fullName>
    </submittedName>
</protein>
<proteinExistence type="predicted"/>
<dbReference type="AlphaFoldDB" id="A0A3N0Y1C3"/>